<evidence type="ECO:0000256" key="4">
    <source>
        <dbReference type="RuleBase" id="RU003465"/>
    </source>
</evidence>
<evidence type="ECO:0000256" key="1">
    <source>
        <dbReference type="ARBA" id="ARBA00022723"/>
    </source>
</evidence>
<feature type="compositionally biased region" description="Basic and acidic residues" evidence="5">
    <location>
        <begin position="185"/>
        <end position="194"/>
    </location>
</feature>
<gene>
    <name evidence="7" type="ORF">BV898_13134</name>
</gene>
<feature type="domain" description="PPM-type phosphatase" evidence="6">
    <location>
        <begin position="16"/>
        <end position="380"/>
    </location>
</feature>
<dbReference type="Proteomes" id="UP000192578">
    <property type="component" value="Unassembled WGS sequence"/>
</dbReference>
<evidence type="ECO:0000259" key="6">
    <source>
        <dbReference type="PROSITE" id="PS51746"/>
    </source>
</evidence>
<comment type="similarity">
    <text evidence="4">Belongs to the PP2C family.</text>
</comment>
<dbReference type="SMART" id="SM00332">
    <property type="entry name" value="PP2Cc"/>
    <property type="match status" value="1"/>
</dbReference>
<dbReference type="GO" id="GO:0004722">
    <property type="term" value="F:protein serine/threonine phosphatase activity"/>
    <property type="evidence" value="ECO:0007669"/>
    <property type="project" value="InterPro"/>
</dbReference>
<accession>A0A1W0WBQ1</accession>
<dbReference type="PROSITE" id="PS01032">
    <property type="entry name" value="PPM_1"/>
    <property type="match status" value="1"/>
</dbReference>
<feature type="compositionally biased region" description="Low complexity" evidence="5">
    <location>
        <begin position="165"/>
        <end position="176"/>
    </location>
</feature>
<dbReference type="Gene3D" id="3.60.40.10">
    <property type="entry name" value="PPM-type phosphatase domain"/>
    <property type="match status" value="1"/>
</dbReference>
<evidence type="ECO:0000313" key="7">
    <source>
        <dbReference type="EMBL" id="OQV12645.1"/>
    </source>
</evidence>
<dbReference type="InterPro" id="IPR001932">
    <property type="entry name" value="PPM-type_phosphatase-like_dom"/>
</dbReference>
<dbReference type="InterPro" id="IPR015655">
    <property type="entry name" value="PP2C"/>
</dbReference>
<dbReference type="AlphaFoldDB" id="A0A1W0WBQ1"/>
<protein>
    <submittedName>
        <fullName evidence="7">Protein phosphatase 1D</fullName>
    </submittedName>
</protein>
<keyword evidence="3 4" id="KW-0904">Protein phosphatase</keyword>
<reference evidence="8" key="1">
    <citation type="submission" date="2017-01" db="EMBL/GenBank/DDBJ databases">
        <title>Comparative genomics of anhydrobiosis in the tardigrade Hypsibius dujardini.</title>
        <authorList>
            <person name="Yoshida Y."/>
            <person name="Koutsovoulos G."/>
            <person name="Laetsch D."/>
            <person name="Stevens L."/>
            <person name="Kumar S."/>
            <person name="Horikawa D."/>
            <person name="Ishino K."/>
            <person name="Komine S."/>
            <person name="Tomita M."/>
            <person name="Blaxter M."/>
            <person name="Arakawa K."/>
        </authorList>
    </citation>
    <scope>NUCLEOTIDE SEQUENCE [LARGE SCALE GENOMIC DNA]</scope>
    <source>
        <strain evidence="8">Z151</strain>
    </source>
</reference>
<organism evidence="7 8">
    <name type="scientific">Hypsibius exemplaris</name>
    <name type="common">Freshwater tardigrade</name>
    <dbReference type="NCBI Taxonomy" id="2072580"/>
    <lineage>
        <taxon>Eukaryota</taxon>
        <taxon>Metazoa</taxon>
        <taxon>Ecdysozoa</taxon>
        <taxon>Tardigrada</taxon>
        <taxon>Eutardigrada</taxon>
        <taxon>Parachela</taxon>
        <taxon>Hypsibioidea</taxon>
        <taxon>Hypsibiidae</taxon>
        <taxon>Hypsibius</taxon>
    </lineage>
</organism>
<comment type="caution">
    <text evidence="7">The sequence shown here is derived from an EMBL/GenBank/DDBJ whole genome shotgun (WGS) entry which is preliminary data.</text>
</comment>
<sequence>MSNFVDAPVLSRDVHRVSLYKDQGGRHHMEDEPVFVRNNYEGVPEGISVEPYDYIAIFDGHGGSQASEYASKHLLQDIICQAEFWSADDADIQAAIRKGFIDCHYKMWKASKDWPPSSPGIICTAGTTASVAFVRRGKVYVGHVGDSGIALGRLNSTPVPPKAVNGNGTLTNGYNGSSPPNGATKRQEPFRGPDTRFETVMLTKDHKPESPEERERIESLGGEVRCKSGVYRVVWKRPITSLSGQILYPGVICPVNPVPFLAVARSLGDFWSYEQEKEEFTVSPVPDVAVHTFPLSKHCCLIAGSDGLWNVIRPQECVDIVEETYRMQELWMWQCLRAGKPEKIQAADVNVAELLVRKVLNRCELRKMRSDNVGIVIYYPQPSEEKIQKLMSQAAERPDLTSLYPWIEDPDVGVAQYRHSLLHLQNMVSCIGQSKILMSALEISYRIDMIGFTPRMRSNPLRDAGTVAKQQNGHANNGKDIPFDVDPFSPRCAVVLTRGDETVRVPAYESLVTDEALGGNGTLTTLNPLRRRTTDVLLSQRIKFLRTHSSNNVTEANGGAGLDESAVLSNISDCLNGHKRMKTVADLFDTSPTENGTDHTPSPTNFLSLPLSCAREDLDQISRMESYAPF</sequence>
<evidence type="ECO:0000313" key="8">
    <source>
        <dbReference type="Proteomes" id="UP000192578"/>
    </source>
</evidence>
<keyword evidence="8" id="KW-1185">Reference proteome</keyword>
<name>A0A1W0WBQ1_HYPEX</name>
<keyword evidence="2 4" id="KW-0378">Hydrolase</keyword>
<dbReference type="CDD" id="cd00143">
    <property type="entry name" value="PP2Cc"/>
    <property type="match status" value="1"/>
</dbReference>
<proteinExistence type="inferred from homology"/>
<evidence type="ECO:0000256" key="2">
    <source>
        <dbReference type="ARBA" id="ARBA00022801"/>
    </source>
</evidence>
<dbReference type="GO" id="GO:0046872">
    <property type="term" value="F:metal ion binding"/>
    <property type="evidence" value="ECO:0007669"/>
    <property type="project" value="UniProtKB-KW"/>
</dbReference>
<dbReference type="PROSITE" id="PS51746">
    <property type="entry name" value="PPM_2"/>
    <property type="match status" value="1"/>
</dbReference>
<feature type="region of interest" description="Disordered" evidence="5">
    <location>
        <begin position="165"/>
        <end position="194"/>
    </location>
</feature>
<evidence type="ECO:0000256" key="5">
    <source>
        <dbReference type="SAM" id="MobiDB-lite"/>
    </source>
</evidence>
<evidence type="ECO:0000256" key="3">
    <source>
        <dbReference type="ARBA" id="ARBA00022912"/>
    </source>
</evidence>
<dbReference type="EMBL" id="MTYJ01000140">
    <property type="protein sequence ID" value="OQV12645.1"/>
    <property type="molecule type" value="Genomic_DNA"/>
</dbReference>
<dbReference type="Pfam" id="PF00481">
    <property type="entry name" value="PP2C"/>
    <property type="match status" value="2"/>
</dbReference>
<keyword evidence="1" id="KW-0479">Metal-binding</keyword>
<dbReference type="InterPro" id="IPR000222">
    <property type="entry name" value="PP2C_BS"/>
</dbReference>
<dbReference type="PANTHER" id="PTHR47992">
    <property type="entry name" value="PROTEIN PHOSPHATASE"/>
    <property type="match status" value="1"/>
</dbReference>
<dbReference type="SUPFAM" id="SSF81606">
    <property type="entry name" value="PP2C-like"/>
    <property type="match status" value="1"/>
</dbReference>
<dbReference type="InterPro" id="IPR036457">
    <property type="entry name" value="PPM-type-like_dom_sf"/>
</dbReference>
<dbReference type="OrthoDB" id="10025511at2759"/>